<keyword evidence="1" id="KW-1133">Transmembrane helix</keyword>
<evidence type="ECO:0000313" key="2">
    <source>
        <dbReference type="EMBL" id="AWN56282.1"/>
    </source>
</evidence>
<accession>A0A2U8XDU4</accession>
<feature type="transmembrane region" description="Helical" evidence="1">
    <location>
        <begin position="50"/>
        <end position="71"/>
    </location>
</feature>
<keyword evidence="1" id="KW-0472">Membrane</keyword>
<reference evidence="2" key="1">
    <citation type="submission" date="2017-10" db="EMBL/GenBank/DDBJ databases">
        <title>Mitogenomes of tropical arthropods.</title>
        <authorList>
            <person name="Pires Paula D."/>
            <person name="Coiti Togawa R."/>
        </authorList>
    </citation>
    <scope>NUCLEOTIDE SEQUENCE</scope>
</reference>
<proteinExistence type="predicted"/>
<evidence type="ECO:0000256" key="1">
    <source>
        <dbReference type="SAM" id="Phobius"/>
    </source>
</evidence>
<sequence length="110" mass="12575">MKIMKTMIIMSMTSLCWWRKNIIMLLLSIELLILSLFCLISFSFMMNPSIQLLSMLVIMATGTSLGLSLLVSMSFSHNSLSSNFINSLTFDKNNYSINLTNPNYKQQNTF</sequence>
<organism evidence="2">
    <name type="scientific">Goeldia sp. DPP-2018</name>
    <dbReference type="NCBI Taxonomy" id="2136113"/>
    <lineage>
        <taxon>Eukaryota</taxon>
        <taxon>Metazoa</taxon>
        <taxon>Ecdysozoa</taxon>
        <taxon>Arthropoda</taxon>
        <taxon>Chelicerata</taxon>
        <taxon>Arachnida</taxon>
        <taxon>Araneae</taxon>
        <taxon>Araneomorphae</taxon>
        <taxon>Entelegynae</taxon>
        <taxon>Titanoecidae</taxon>
        <taxon>Goeldia</taxon>
    </lineage>
</organism>
<geneLocation type="mitochondrion" evidence="2"/>
<dbReference type="Gene3D" id="1.10.287.3510">
    <property type="match status" value="1"/>
</dbReference>
<protein>
    <submittedName>
        <fullName evidence="2">NADH dehydrogenase subunit 4L</fullName>
    </submittedName>
</protein>
<keyword evidence="2" id="KW-0496">Mitochondrion</keyword>
<dbReference type="EMBL" id="MG253272">
    <property type="protein sequence ID" value="AWN56282.1"/>
    <property type="molecule type" value="Genomic_DNA"/>
</dbReference>
<name>A0A2U8XDU4_9ARAC</name>
<keyword evidence="1" id="KW-0812">Transmembrane</keyword>
<feature type="transmembrane region" description="Helical" evidence="1">
    <location>
        <begin position="21"/>
        <end position="44"/>
    </location>
</feature>
<dbReference type="AlphaFoldDB" id="A0A2U8XDU4"/>